<gene>
    <name evidence="3" type="ORF">SAMN06269117_11443</name>
</gene>
<proteinExistence type="predicted"/>
<dbReference type="GO" id="GO:0016887">
    <property type="term" value="F:ATP hydrolysis activity"/>
    <property type="evidence" value="ECO:0007669"/>
    <property type="project" value="InterPro"/>
</dbReference>
<dbReference type="AlphaFoldDB" id="A0A521CPV3"/>
<evidence type="ECO:0000313" key="4">
    <source>
        <dbReference type="Proteomes" id="UP000317315"/>
    </source>
</evidence>
<evidence type="ECO:0000259" key="1">
    <source>
        <dbReference type="Pfam" id="PF05876"/>
    </source>
</evidence>
<dbReference type="PANTHER" id="PTHR34413">
    <property type="entry name" value="PROPHAGE TAIL FIBER ASSEMBLY PROTEIN HOMOLOG TFAE-RELATED-RELATED"/>
    <property type="match status" value="1"/>
</dbReference>
<feature type="domain" description="Phage terminase large subunit GpA ATPase" evidence="1">
    <location>
        <begin position="35"/>
        <end position="282"/>
    </location>
</feature>
<dbReference type="OrthoDB" id="5181253at2"/>
<dbReference type="InterPro" id="IPR051220">
    <property type="entry name" value="TFA_Chaperone"/>
</dbReference>
<reference evidence="3 4" key="1">
    <citation type="submission" date="2017-05" db="EMBL/GenBank/DDBJ databases">
        <authorList>
            <person name="Varghese N."/>
            <person name="Submissions S."/>
        </authorList>
    </citation>
    <scope>NUCLEOTIDE SEQUENCE [LARGE SCALE GENOMIC DNA]</scope>
    <source>
        <strain evidence="3 4">DSM 16304</strain>
    </source>
</reference>
<evidence type="ECO:0000313" key="3">
    <source>
        <dbReference type="EMBL" id="SMO61428.1"/>
    </source>
</evidence>
<dbReference type="Pfam" id="PF05876">
    <property type="entry name" value="GpA_ATPase"/>
    <property type="match status" value="1"/>
</dbReference>
<feature type="domain" description="Terminase large subunit GpA endonuclease" evidence="2">
    <location>
        <begin position="295"/>
        <end position="565"/>
    </location>
</feature>
<dbReference type="EMBL" id="FXTM01000014">
    <property type="protein sequence ID" value="SMO61428.1"/>
    <property type="molecule type" value="Genomic_DNA"/>
</dbReference>
<dbReference type="PANTHER" id="PTHR34413:SF2">
    <property type="entry name" value="PROPHAGE TAIL FIBER ASSEMBLY PROTEIN HOMOLOG TFAE-RELATED"/>
    <property type="match status" value="1"/>
</dbReference>
<evidence type="ECO:0000259" key="2">
    <source>
        <dbReference type="Pfam" id="PF20454"/>
    </source>
</evidence>
<organism evidence="3 4">
    <name type="scientific">Balnearium lithotrophicum</name>
    <dbReference type="NCBI Taxonomy" id="223788"/>
    <lineage>
        <taxon>Bacteria</taxon>
        <taxon>Pseudomonadati</taxon>
        <taxon>Aquificota</taxon>
        <taxon>Aquificia</taxon>
        <taxon>Desulfurobacteriales</taxon>
        <taxon>Desulfurobacteriaceae</taxon>
        <taxon>Balnearium</taxon>
    </lineage>
</organism>
<dbReference type="Pfam" id="PF20454">
    <property type="entry name" value="GpA_nuclease"/>
    <property type="match status" value="1"/>
</dbReference>
<protein>
    <submittedName>
        <fullName evidence="3">Phage terminase, large subunit GpA</fullName>
    </submittedName>
</protein>
<dbReference type="InterPro" id="IPR046454">
    <property type="entry name" value="GpA_endonuclease"/>
</dbReference>
<dbReference type="Gene3D" id="3.40.50.300">
    <property type="entry name" value="P-loop containing nucleotide triphosphate hydrolases"/>
    <property type="match status" value="1"/>
</dbReference>
<dbReference type="InterPro" id="IPR046453">
    <property type="entry name" value="GpA_ATPase"/>
</dbReference>
<accession>A0A521CPV3</accession>
<sequence>MIDWTKRELRALTPPEGITVSEWADKYRILSSRSSKEPGKWKTERVPYAKAVMDAFCDNEVEEIVLCYGAQLSKTETMLNMLGYAIHQDPGPAMFVLPSEDIARSFSKNRLQDMLISSEPLRERLPSTSHDFTNLELIMESMTIYLAWAGSPAVLASKPVRYVFLDEIDKYPPFSGREANPISLAKERTNSYQGFHKIVYASTPTTEDGNIWKQLQSCGIIYRYQVPCPKCKKFMFLEFPNLKWEDVENPEDVIDKTWYECPNCGAKITENYKHEMLLKGRWVEWKRKSKRRRKIGFWLSALYSPFIPWGKLAYEFLVSKDSPSELMNFVNSKLAEPFKETVKRREVSDILIWKRDYPPGICPSDTVALTAGVDVQKDGFYFTIWAWNTQLEQYLVRYGFVRNFDELEAVLFNSRYLVGDYPAKISRIFIDSGNDTREVYEWAWKYLGVVFPIKGQSQIRSGVPFKETLVERLPGSSLRYGTGLRLVNIDVNYYKDDIQRRFEQGKIFLHNETGEDFAKQIIAEEKRRVRRNNVYVETWVKVHQDNHYLDCLVYSNCAADHLQVRFLEPILKQVNPQSVGSFTQNNSGWLPKKKGWLK</sequence>
<dbReference type="GO" id="GO:0004519">
    <property type="term" value="F:endonuclease activity"/>
    <property type="evidence" value="ECO:0007669"/>
    <property type="project" value="InterPro"/>
</dbReference>
<dbReference type="RefSeq" id="WP_142935676.1">
    <property type="nucleotide sequence ID" value="NZ_FXTM01000014.1"/>
</dbReference>
<name>A0A521CPV3_9BACT</name>
<dbReference type="InterPro" id="IPR027417">
    <property type="entry name" value="P-loop_NTPase"/>
</dbReference>
<keyword evidence="4" id="KW-1185">Reference proteome</keyword>
<dbReference type="Proteomes" id="UP000317315">
    <property type="component" value="Unassembled WGS sequence"/>
</dbReference>